<dbReference type="Proteomes" id="UP000663879">
    <property type="component" value="Unassembled WGS sequence"/>
</dbReference>
<sequence length="402" mass="46010">MTEYILPFLNDDIKKILSNLVVDKTNKDKFHINGKFMPVIETYVSKHEKTTVQLRKTNAVVYKACERSTTPFIRVNANCTLCSENCRYTFTIQKDPFEDKESTKEYTDALVSITNNHTHNGIVRLTGQLREETAQEIKHSFNGSSKKYQLSQIAKGLNPPSVQALRKCHSQYTQQQSVNISTNIVIQNDVNISVNEAKLNDNNQNQKTITNKYSSDFYTNIITVSETYRGCIIGNKINGYVQEVSTYPSLKLSIFTEKQFESINKTPEKNRILHFDATGSLVSIPQQYTKNLFNGGYKRILNYFMLLKNYNQSIVVDGKTKHKTAIVGEYITSQHDVLSISSFLTIFKDNYEKCYPNEILKFRLVCIDYSWASIHAVLKALNHETVIDSSIPWQYFSASIIG</sequence>
<dbReference type="AlphaFoldDB" id="A0A814RVE8"/>
<protein>
    <submittedName>
        <fullName evidence="1">Uncharacterized protein</fullName>
    </submittedName>
</protein>
<name>A0A814RVE8_9BILA</name>
<gene>
    <name evidence="1" type="ORF">OXX778_LOCUS22770</name>
</gene>
<dbReference type="EMBL" id="CAJNOC010010222">
    <property type="protein sequence ID" value="CAF1137911.1"/>
    <property type="molecule type" value="Genomic_DNA"/>
</dbReference>
<proteinExistence type="predicted"/>
<accession>A0A814RVE8</accession>
<dbReference type="OrthoDB" id="7403924at2759"/>
<evidence type="ECO:0000313" key="2">
    <source>
        <dbReference type="Proteomes" id="UP000663879"/>
    </source>
</evidence>
<organism evidence="1 2">
    <name type="scientific">Brachionus calyciflorus</name>
    <dbReference type="NCBI Taxonomy" id="104777"/>
    <lineage>
        <taxon>Eukaryota</taxon>
        <taxon>Metazoa</taxon>
        <taxon>Spiralia</taxon>
        <taxon>Gnathifera</taxon>
        <taxon>Rotifera</taxon>
        <taxon>Eurotatoria</taxon>
        <taxon>Monogononta</taxon>
        <taxon>Pseudotrocha</taxon>
        <taxon>Ploima</taxon>
        <taxon>Brachionidae</taxon>
        <taxon>Brachionus</taxon>
    </lineage>
</organism>
<comment type="caution">
    <text evidence="1">The sequence shown here is derived from an EMBL/GenBank/DDBJ whole genome shotgun (WGS) entry which is preliminary data.</text>
</comment>
<evidence type="ECO:0000313" key="1">
    <source>
        <dbReference type="EMBL" id="CAF1137911.1"/>
    </source>
</evidence>
<reference evidence="1" key="1">
    <citation type="submission" date="2021-02" db="EMBL/GenBank/DDBJ databases">
        <authorList>
            <person name="Nowell W R."/>
        </authorList>
    </citation>
    <scope>NUCLEOTIDE SEQUENCE</scope>
    <source>
        <strain evidence="1">Ploen Becks lab</strain>
    </source>
</reference>
<keyword evidence="2" id="KW-1185">Reference proteome</keyword>